<evidence type="ECO:0000256" key="5">
    <source>
        <dbReference type="ARBA" id="ARBA00023136"/>
    </source>
</evidence>
<keyword evidence="3 7" id="KW-0812">Transmembrane</keyword>
<dbReference type="PANTHER" id="PTHR30572:SF4">
    <property type="entry name" value="ABC TRANSPORTER PERMEASE YTRF"/>
    <property type="match status" value="1"/>
</dbReference>
<proteinExistence type="inferred from homology"/>
<feature type="domain" description="ABC3 transporter permease C-terminal" evidence="8">
    <location>
        <begin position="296"/>
        <end position="414"/>
    </location>
</feature>
<dbReference type="RefSeq" id="WP_309798651.1">
    <property type="nucleotide sequence ID" value="NZ_BAAAHY010000005.1"/>
</dbReference>
<feature type="transmembrane region" description="Helical" evidence="7">
    <location>
        <begin position="40"/>
        <end position="59"/>
    </location>
</feature>
<protein>
    <submittedName>
        <fullName evidence="9">ABC transport system permease protein</fullName>
    </submittedName>
</protein>
<evidence type="ECO:0000256" key="4">
    <source>
        <dbReference type="ARBA" id="ARBA00022989"/>
    </source>
</evidence>
<evidence type="ECO:0000313" key="10">
    <source>
        <dbReference type="Proteomes" id="UP001185069"/>
    </source>
</evidence>
<comment type="caution">
    <text evidence="9">The sequence shown here is derived from an EMBL/GenBank/DDBJ whole genome shotgun (WGS) entry which is preliminary data.</text>
</comment>
<evidence type="ECO:0000256" key="2">
    <source>
        <dbReference type="ARBA" id="ARBA00022475"/>
    </source>
</evidence>
<dbReference type="InterPro" id="IPR003838">
    <property type="entry name" value="ABC3_permease_C"/>
</dbReference>
<feature type="transmembrane region" description="Helical" evidence="7">
    <location>
        <begin position="521"/>
        <end position="545"/>
    </location>
</feature>
<evidence type="ECO:0000256" key="1">
    <source>
        <dbReference type="ARBA" id="ARBA00004651"/>
    </source>
</evidence>
<evidence type="ECO:0000259" key="8">
    <source>
        <dbReference type="Pfam" id="PF02687"/>
    </source>
</evidence>
<feature type="transmembrane region" description="Helical" evidence="7">
    <location>
        <begin position="345"/>
        <end position="371"/>
    </location>
</feature>
<feature type="transmembrane region" description="Helical" evidence="7">
    <location>
        <begin position="290"/>
        <end position="315"/>
    </location>
</feature>
<feature type="transmembrane region" description="Helical" evidence="7">
    <location>
        <begin position="822"/>
        <end position="846"/>
    </location>
</feature>
<dbReference type="Pfam" id="PF02687">
    <property type="entry name" value="FtsX"/>
    <property type="match status" value="1"/>
</dbReference>
<name>A0ABU1JBX6_9MICC</name>
<reference evidence="9 10" key="1">
    <citation type="submission" date="2023-07" db="EMBL/GenBank/DDBJ databases">
        <title>Sequencing the genomes of 1000 actinobacteria strains.</title>
        <authorList>
            <person name="Klenk H.-P."/>
        </authorList>
    </citation>
    <scope>NUCLEOTIDE SEQUENCE [LARGE SCALE GENOMIC DNA]</scope>
    <source>
        <strain evidence="9 10">DSM 14555</strain>
    </source>
</reference>
<evidence type="ECO:0000313" key="9">
    <source>
        <dbReference type="EMBL" id="MDR6269933.1"/>
    </source>
</evidence>
<organism evidence="9 10">
    <name type="scientific">Arthrobacter russicus</name>
    <dbReference type="NCBI Taxonomy" id="172040"/>
    <lineage>
        <taxon>Bacteria</taxon>
        <taxon>Bacillati</taxon>
        <taxon>Actinomycetota</taxon>
        <taxon>Actinomycetes</taxon>
        <taxon>Micrococcales</taxon>
        <taxon>Micrococcaceae</taxon>
        <taxon>Arthrobacter</taxon>
    </lineage>
</organism>
<dbReference type="EMBL" id="JAVDQF010000001">
    <property type="protein sequence ID" value="MDR6269933.1"/>
    <property type="molecule type" value="Genomic_DNA"/>
</dbReference>
<feature type="transmembrane region" description="Helical" evidence="7">
    <location>
        <begin position="867"/>
        <end position="896"/>
    </location>
</feature>
<gene>
    <name evidence="9" type="ORF">JOE69_002171</name>
</gene>
<keyword evidence="2" id="KW-1003">Cell membrane</keyword>
<accession>A0ABU1JBX6</accession>
<keyword evidence="5 7" id="KW-0472">Membrane</keyword>
<keyword evidence="4 7" id="KW-1133">Transmembrane helix</keyword>
<feature type="transmembrane region" description="Helical" evidence="7">
    <location>
        <begin position="908"/>
        <end position="929"/>
    </location>
</feature>
<feature type="transmembrane region" description="Helical" evidence="7">
    <location>
        <begin position="386"/>
        <end position="411"/>
    </location>
</feature>
<evidence type="ECO:0000256" key="7">
    <source>
        <dbReference type="SAM" id="Phobius"/>
    </source>
</evidence>
<evidence type="ECO:0000256" key="3">
    <source>
        <dbReference type="ARBA" id="ARBA00022692"/>
    </source>
</evidence>
<dbReference type="Proteomes" id="UP001185069">
    <property type="component" value="Unassembled WGS sequence"/>
</dbReference>
<keyword evidence="10" id="KW-1185">Reference proteome</keyword>
<comment type="similarity">
    <text evidence="6">Belongs to the ABC-4 integral membrane protein family.</text>
</comment>
<comment type="subcellular location">
    <subcellularLocation>
        <location evidence="1">Cell membrane</location>
        <topology evidence="1">Multi-pass membrane protein</topology>
    </subcellularLocation>
</comment>
<sequence>MPADSAPLELSPLPGGRWRRYRLALKMAWRDIRKHRGRSILIMLLIMLPVFGLSAAATFGESAVPTQAEAVSMLLGKAQAKFTKTSMKPPYQQQSPLDDREFSMPSSIRNNANPVDVRGAIPSGYRAVSWRERFLDVAGLAPDKQTRVIESEVLDPVFEGKYTLGSGRPPEAPAEVLASPGLLQAAKVQLGGVISTEIGQFIVVGTILDSNVETREFALYLRPGELPPLLPGVSAADEAAYFVDGDQPVTWAQIKELNRSGVVVLSRAVLENPPDGERWSYFGGSNQEGAYYLGGLIGTLALLEVGLLAGAAFAVGAKGRQRELALLAATGAEIQTLRSMVTAGAVWLGLAAGVLGAGGGMAAALLAVGYFRSIGRGSFAGLHPNYWVAGTVIVVAVLAAYAAALLPARAVARQATMAALRGGRSVTEPRRWPARAGLALLGCGAVAMLTGVPVGLAERSGSPGEPPVYPILLIGGAVFAVLGVVLLLGRLVAGATRSAGRLPLVWRLAARDSARNRGRTVPAIAAVLAAATLAAAAVVVVASVMQSGKESYSWSANFNQAALNLANTVYSGSGDQGSARIDSLAPEDLAREIARGTPVPFRSWTLRGEQNALCWLGNPDQEPKGMDSAGCLKHTLVVPQSSRCPLDQYSRPTDRLDPRCRTGWRSSYPSILIGGPAELEALLGHQPSPDALQTLAGGGVVVSDELLQASGQAEIGVGDVRQQPAMGYGGLQRDQFRINSSVRLPAVVGAPDHALMYSAFISEQTAARLGLKVADNTLLVQFERSLSQAETAAVQAQITRAGPPVPYFAVETGFKDDSALQLWLVLALAALIILSAAGITAGLALADGRADQATLAGIGASPRIRKSLAAVQIAMTALIGSVLGILLGVLPAVLMILMVDRLTIVVPWLHLLALAVLVPILGAGIAWLITRSALPGERRQTLV</sequence>
<dbReference type="PANTHER" id="PTHR30572">
    <property type="entry name" value="MEMBRANE COMPONENT OF TRANSPORTER-RELATED"/>
    <property type="match status" value="1"/>
</dbReference>
<feature type="transmembrane region" description="Helical" evidence="7">
    <location>
        <begin position="432"/>
        <end position="456"/>
    </location>
</feature>
<feature type="transmembrane region" description="Helical" evidence="7">
    <location>
        <begin position="468"/>
        <end position="493"/>
    </location>
</feature>
<dbReference type="InterPro" id="IPR050250">
    <property type="entry name" value="Macrolide_Exporter_MacB"/>
</dbReference>
<evidence type="ECO:0000256" key="6">
    <source>
        <dbReference type="ARBA" id="ARBA00038076"/>
    </source>
</evidence>